<protein>
    <recommendedName>
        <fullName evidence="4">FLYWCH-type domain-containing protein</fullName>
    </recommendedName>
</protein>
<proteinExistence type="predicted"/>
<dbReference type="AlphaFoldDB" id="A0AAV1KAR1"/>
<dbReference type="Gene3D" id="2.20.25.240">
    <property type="match status" value="1"/>
</dbReference>
<evidence type="ECO:0000256" key="2">
    <source>
        <dbReference type="ARBA" id="ARBA00022771"/>
    </source>
</evidence>
<keyword evidence="6" id="KW-1185">Reference proteome</keyword>
<keyword evidence="3" id="KW-0862">Zinc</keyword>
<dbReference type="Proteomes" id="UP001314205">
    <property type="component" value="Unassembled WGS sequence"/>
</dbReference>
<keyword evidence="1" id="KW-0479">Metal-binding</keyword>
<evidence type="ECO:0000259" key="4">
    <source>
        <dbReference type="Pfam" id="PF04500"/>
    </source>
</evidence>
<gene>
    <name evidence="5" type="ORF">PARMNEM_LOCUS1156</name>
</gene>
<feature type="domain" description="FLYWCH-type" evidence="4">
    <location>
        <begin position="20"/>
        <end position="79"/>
    </location>
</feature>
<dbReference type="Pfam" id="PF04500">
    <property type="entry name" value="FLYWCH"/>
    <property type="match status" value="1"/>
</dbReference>
<dbReference type="GO" id="GO:0008270">
    <property type="term" value="F:zinc ion binding"/>
    <property type="evidence" value="ECO:0007669"/>
    <property type="project" value="UniProtKB-KW"/>
</dbReference>
<accession>A0AAV1KAR1</accession>
<comment type="caution">
    <text evidence="5">The sequence shown here is derived from an EMBL/GenBank/DDBJ whole genome shotgun (WGS) entry which is preliminary data.</text>
</comment>
<name>A0AAV1KAR1_9NEOP</name>
<keyword evidence="2" id="KW-0863">Zinc-finger</keyword>
<dbReference type="EMBL" id="CAVLGL010000002">
    <property type="protein sequence ID" value="CAK1579177.1"/>
    <property type="molecule type" value="Genomic_DNA"/>
</dbReference>
<evidence type="ECO:0000313" key="5">
    <source>
        <dbReference type="EMBL" id="CAK1579177.1"/>
    </source>
</evidence>
<evidence type="ECO:0000256" key="3">
    <source>
        <dbReference type="ARBA" id="ARBA00022833"/>
    </source>
</evidence>
<reference evidence="5 6" key="1">
    <citation type="submission" date="2023-11" db="EMBL/GenBank/DDBJ databases">
        <authorList>
            <person name="Hedman E."/>
            <person name="Englund M."/>
            <person name="Stromberg M."/>
            <person name="Nyberg Akerstrom W."/>
            <person name="Nylinder S."/>
            <person name="Jareborg N."/>
            <person name="Kallberg Y."/>
            <person name="Kronander E."/>
        </authorList>
    </citation>
    <scope>NUCLEOTIDE SEQUENCE [LARGE SCALE GENOMIC DNA]</scope>
</reference>
<dbReference type="InterPro" id="IPR007588">
    <property type="entry name" value="Znf_FLYWCH"/>
</dbReference>
<evidence type="ECO:0000313" key="6">
    <source>
        <dbReference type="Proteomes" id="UP001314205"/>
    </source>
</evidence>
<organism evidence="5 6">
    <name type="scientific">Parnassius mnemosyne</name>
    <name type="common">clouded apollo</name>
    <dbReference type="NCBI Taxonomy" id="213953"/>
    <lineage>
        <taxon>Eukaryota</taxon>
        <taxon>Metazoa</taxon>
        <taxon>Ecdysozoa</taxon>
        <taxon>Arthropoda</taxon>
        <taxon>Hexapoda</taxon>
        <taxon>Insecta</taxon>
        <taxon>Pterygota</taxon>
        <taxon>Neoptera</taxon>
        <taxon>Endopterygota</taxon>
        <taxon>Lepidoptera</taxon>
        <taxon>Glossata</taxon>
        <taxon>Ditrysia</taxon>
        <taxon>Papilionoidea</taxon>
        <taxon>Papilionidae</taxon>
        <taxon>Parnassiinae</taxon>
        <taxon>Parnassini</taxon>
        <taxon>Parnassius</taxon>
        <taxon>Driopa</taxon>
    </lineage>
</organism>
<sequence length="79" mass="9297">MVLKGFSNSHHDFRFPEAVFLTSRFGNPVIQIGNYRFSKWSGSTGAKTRWICIKDHKGCRAKLWTYDEVIIKYHDNHNH</sequence>
<evidence type="ECO:0000256" key="1">
    <source>
        <dbReference type="ARBA" id="ARBA00022723"/>
    </source>
</evidence>